<evidence type="ECO:0000256" key="1">
    <source>
        <dbReference type="ARBA" id="ARBA00004629"/>
    </source>
</evidence>
<sequence>MDADSSQAATALLTEHLQYTPLSLIDDIIDSVNNFVYQGVGSLETGLQSTAPERLGFKATKAAEGADVPETDYSAAKQEIEEGLHKLETLLSSTVDKNFDKFEIYVLRNILSISSDLANWIRLSHYEGITHPPPENVPSPDDIQQLRRKLASSRHVSRALTTEHSRNEAVLSQLRSMLNSKSEDDSLPNLSFLTSSSAQQVFSGHQPLTTNTKFALSQLPALKSTLVDLKDKLASLKDVQLTMDTAKDELKEERRQYIEQRTKSHLARNGQTAAAESGPLSGKQTDTAEVEALEKAASIFNPP</sequence>
<evidence type="ECO:0000256" key="8">
    <source>
        <dbReference type="ARBA" id="ARBA00023306"/>
    </source>
</evidence>
<dbReference type="GO" id="GO:0000070">
    <property type="term" value="P:mitotic sister chromatid segregation"/>
    <property type="evidence" value="ECO:0007669"/>
    <property type="project" value="TreeGrafter"/>
</dbReference>
<evidence type="ECO:0000313" key="12">
    <source>
        <dbReference type="Proteomes" id="UP001316803"/>
    </source>
</evidence>
<protein>
    <recommendedName>
        <fullName evidence="13">Kinetochore-associated protein MTW1</fullName>
    </recommendedName>
</protein>
<dbReference type="GO" id="GO:0051382">
    <property type="term" value="P:kinetochore assembly"/>
    <property type="evidence" value="ECO:0007669"/>
    <property type="project" value="TreeGrafter"/>
</dbReference>
<keyword evidence="3" id="KW-0158">Chromosome</keyword>
<name>A0AAN8ECW7_9EURO</name>
<dbReference type="GO" id="GO:0051301">
    <property type="term" value="P:cell division"/>
    <property type="evidence" value="ECO:0007669"/>
    <property type="project" value="UniProtKB-KW"/>
</dbReference>
<keyword evidence="4" id="KW-0132">Cell division</keyword>
<evidence type="ECO:0000256" key="10">
    <source>
        <dbReference type="SAM" id="MobiDB-lite"/>
    </source>
</evidence>
<proteinExistence type="inferred from homology"/>
<evidence type="ECO:0000256" key="5">
    <source>
        <dbReference type="ARBA" id="ARBA00022776"/>
    </source>
</evidence>
<dbReference type="GO" id="GO:0005634">
    <property type="term" value="C:nucleus"/>
    <property type="evidence" value="ECO:0007669"/>
    <property type="project" value="InterPro"/>
</dbReference>
<dbReference type="GO" id="GO:0000444">
    <property type="term" value="C:MIS12/MIND type complex"/>
    <property type="evidence" value="ECO:0007669"/>
    <property type="project" value="TreeGrafter"/>
</dbReference>
<evidence type="ECO:0000256" key="3">
    <source>
        <dbReference type="ARBA" id="ARBA00022454"/>
    </source>
</evidence>
<reference evidence="11 12" key="1">
    <citation type="submission" date="2022-12" db="EMBL/GenBank/DDBJ databases">
        <title>Genomic features and morphological characterization of a novel Knufia sp. strain isolated from spacecraft assembly facility.</title>
        <authorList>
            <person name="Teixeira M."/>
            <person name="Chander A.M."/>
            <person name="Stajich J.E."/>
            <person name="Venkateswaran K."/>
        </authorList>
    </citation>
    <scope>NUCLEOTIDE SEQUENCE [LARGE SCALE GENOMIC DNA]</scope>
    <source>
        <strain evidence="11 12">FJI-L2-BK-P2</strain>
    </source>
</reference>
<organism evidence="11 12">
    <name type="scientific">Knufia fluminis</name>
    <dbReference type="NCBI Taxonomy" id="191047"/>
    <lineage>
        <taxon>Eukaryota</taxon>
        <taxon>Fungi</taxon>
        <taxon>Dikarya</taxon>
        <taxon>Ascomycota</taxon>
        <taxon>Pezizomycotina</taxon>
        <taxon>Eurotiomycetes</taxon>
        <taxon>Chaetothyriomycetidae</taxon>
        <taxon>Chaetothyriales</taxon>
        <taxon>Trichomeriaceae</taxon>
        <taxon>Knufia</taxon>
    </lineage>
</organism>
<evidence type="ECO:0000256" key="7">
    <source>
        <dbReference type="ARBA" id="ARBA00023054"/>
    </source>
</evidence>
<dbReference type="InterPro" id="IPR008685">
    <property type="entry name" value="Centromere_Mis12"/>
</dbReference>
<dbReference type="Pfam" id="PF05859">
    <property type="entry name" value="Mis12"/>
    <property type="match status" value="1"/>
</dbReference>
<keyword evidence="9" id="KW-0137">Centromere</keyword>
<comment type="subcellular location">
    <subcellularLocation>
        <location evidence="1">Chromosome</location>
        <location evidence="1">Centromere</location>
        <location evidence="1">Kinetochore</location>
    </subcellularLocation>
</comment>
<dbReference type="PANTHER" id="PTHR14527">
    <property type="entry name" value="PROTEIN MIS12 HOMOLOG"/>
    <property type="match status" value="1"/>
</dbReference>
<keyword evidence="5" id="KW-0498">Mitosis</keyword>
<comment type="caution">
    <text evidence="11">The sequence shown here is derived from an EMBL/GenBank/DDBJ whole genome shotgun (WGS) entry which is preliminary data.</text>
</comment>
<evidence type="ECO:0000256" key="4">
    <source>
        <dbReference type="ARBA" id="ARBA00022618"/>
    </source>
</evidence>
<evidence type="ECO:0000313" key="11">
    <source>
        <dbReference type="EMBL" id="KAK5952383.1"/>
    </source>
</evidence>
<comment type="similarity">
    <text evidence="2">Belongs to the mis12 family.</text>
</comment>
<dbReference type="AlphaFoldDB" id="A0AAN8ECW7"/>
<gene>
    <name evidence="11" type="ORF">OHC33_006426</name>
</gene>
<evidence type="ECO:0000256" key="9">
    <source>
        <dbReference type="ARBA" id="ARBA00023328"/>
    </source>
</evidence>
<evidence type="ECO:0008006" key="13">
    <source>
        <dbReference type="Google" id="ProtNLM"/>
    </source>
</evidence>
<evidence type="ECO:0000256" key="2">
    <source>
        <dbReference type="ARBA" id="ARBA00008643"/>
    </source>
</evidence>
<accession>A0AAN8ECW7</accession>
<keyword evidence="12" id="KW-1185">Reference proteome</keyword>
<evidence type="ECO:0000256" key="6">
    <source>
        <dbReference type="ARBA" id="ARBA00022838"/>
    </source>
</evidence>
<feature type="region of interest" description="Disordered" evidence="10">
    <location>
        <begin position="261"/>
        <end position="303"/>
    </location>
</feature>
<keyword evidence="6" id="KW-0995">Kinetochore</keyword>
<keyword evidence="7" id="KW-0175">Coiled coil</keyword>
<dbReference type="EMBL" id="JAKLMC020000015">
    <property type="protein sequence ID" value="KAK5952383.1"/>
    <property type="molecule type" value="Genomic_DNA"/>
</dbReference>
<dbReference type="PANTHER" id="PTHR14527:SF2">
    <property type="entry name" value="PROTEIN MIS12 HOMOLOG"/>
    <property type="match status" value="1"/>
</dbReference>
<keyword evidence="8" id="KW-0131">Cell cycle</keyword>
<dbReference type="Proteomes" id="UP001316803">
    <property type="component" value="Unassembled WGS sequence"/>
</dbReference>